<protein>
    <recommendedName>
        <fullName evidence="3">Sulfotransferase</fullName>
    </recommendedName>
</protein>
<reference evidence="1 2" key="1">
    <citation type="journal article" date="2015" name="Genome Biol. Evol.">
        <title>Comparative Genomics of a Bacterivorous Green Alga Reveals Evolutionary Causalities and Consequences of Phago-Mixotrophic Mode of Nutrition.</title>
        <authorList>
            <person name="Burns J.A."/>
            <person name="Paasch A."/>
            <person name="Narechania A."/>
            <person name="Kim E."/>
        </authorList>
    </citation>
    <scope>NUCLEOTIDE SEQUENCE [LARGE SCALE GENOMIC DNA]</scope>
    <source>
        <strain evidence="1 2">PLY_AMNH</strain>
    </source>
</reference>
<dbReference type="InterPro" id="IPR027417">
    <property type="entry name" value="P-loop_NTPase"/>
</dbReference>
<dbReference type="SUPFAM" id="SSF52540">
    <property type="entry name" value="P-loop containing nucleoside triphosphate hydrolases"/>
    <property type="match status" value="1"/>
</dbReference>
<name>A0AAE0BIQ4_9CHLO</name>
<keyword evidence="2" id="KW-1185">Reference proteome</keyword>
<evidence type="ECO:0000313" key="1">
    <source>
        <dbReference type="EMBL" id="KAK3237328.1"/>
    </source>
</evidence>
<organism evidence="1 2">
    <name type="scientific">Cymbomonas tetramitiformis</name>
    <dbReference type="NCBI Taxonomy" id="36881"/>
    <lineage>
        <taxon>Eukaryota</taxon>
        <taxon>Viridiplantae</taxon>
        <taxon>Chlorophyta</taxon>
        <taxon>Pyramimonadophyceae</taxon>
        <taxon>Pyramimonadales</taxon>
        <taxon>Pyramimonadaceae</taxon>
        <taxon>Cymbomonas</taxon>
    </lineage>
</organism>
<comment type="caution">
    <text evidence="1">The sequence shown here is derived from an EMBL/GenBank/DDBJ whole genome shotgun (WGS) entry which is preliminary data.</text>
</comment>
<dbReference type="Gene3D" id="3.40.50.300">
    <property type="entry name" value="P-loop containing nucleotide triphosphate hydrolases"/>
    <property type="match status" value="1"/>
</dbReference>
<gene>
    <name evidence="1" type="ORF">CYMTET_52592</name>
</gene>
<sequence>MRILQESQGRIPISSRIGGSRLHLKPYFEDIKHVPSSKRMLVMYEDFVRDPESTFERITDLLQLPRFQPTARVDKGTNNKYVTQYQALLDKPSNLEEHTQMLRLFEPRLQSINIALKTAYSFHDFER</sequence>
<dbReference type="AlphaFoldDB" id="A0AAE0BIQ4"/>
<evidence type="ECO:0008006" key="3">
    <source>
        <dbReference type="Google" id="ProtNLM"/>
    </source>
</evidence>
<dbReference type="EMBL" id="LGRX02034641">
    <property type="protein sequence ID" value="KAK3237328.1"/>
    <property type="molecule type" value="Genomic_DNA"/>
</dbReference>
<evidence type="ECO:0000313" key="2">
    <source>
        <dbReference type="Proteomes" id="UP001190700"/>
    </source>
</evidence>
<dbReference type="Proteomes" id="UP001190700">
    <property type="component" value="Unassembled WGS sequence"/>
</dbReference>
<proteinExistence type="predicted"/>
<accession>A0AAE0BIQ4</accession>